<proteinExistence type="predicted"/>
<gene>
    <name evidence="1" type="ORF">PoB_004001700</name>
</gene>
<name>A0AAV4B2S0_9GAST</name>
<sequence length="101" mass="11115">MLKAVSNKQIRFGVFNETVFFCGKQGLVLKGDKDDGVLGNNNHSNLKKLLKLQTEFLDDVLAQHLATCKPNATFVLNTLGEKNKGHDIVKCEEGQALIVDS</sequence>
<dbReference type="AlphaFoldDB" id="A0AAV4B2S0"/>
<evidence type="ECO:0000313" key="1">
    <source>
        <dbReference type="EMBL" id="GFO13512.1"/>
    </source>
</evidence>
<accession>A0AAV4B2S0</accession>
<protein>
    <submittedName>
        <fullName evidence="1">Uncharacterized protein</fullName>
    </submittedName>
</protein>
<evidence type="ECO:0000313" key="2">
    <source>
        <dbReference type="Proteomes" id="UP000735302"/>
    </source>
</evidence>
<dbReference type="Proteomes" id="UP000735302">
    <property type="component" value="Unassembled WGS sequence"/>
</dbReference>
<reference evidence="1 2" key="1">
    <citation type="journal article" date="2021" name="Elife">
        <title>Chloroplast acquisition without the gene transfer in kleptoplastic sea slugs, Plakobranchus ocellatus.</title>
        <authorList>
            <person name="Maeda T."/>
            <person name="Takahashi S."/>
            <person name="Yoshida T."/>
            <person name="Shimamura S."/>
            <person name="Takaki Y."/>
            <person name="Nagai Y."/>
            <person name="Toyoda A."/>
            <person name="Suzuki Y."/>
            <person name="Arimoto A."/>
            <person name="Ishii H."/>
            <person name="Satoh N."/>
            <person name="Nishiyama T."/>
            <person name="Hasebe M."/>
            <person name="Maruyama T."/>
            <person name="Minagawa J."/>
            <person name="Obokata J."/>
            <person name="Shigenobu S."/>
        </authorList>
    </citation>
    <scope>NUCLEOTIDE SEQUENCE [LARGE SCALE GENOMIC DNA]</scope>
</reference>
<dbReference type="EMBL" id="BLXT01004491">
    <property type="protein sequence ID" value="GFO13512.1"/>
    <property type="molecule type" value="Genomic_DNA"/>
</dbReference>
<comment type="caution">
    <text evidence="1">The sequence shown here is derived from an EMBL/GenBank/DDBJ whole genome shotgun (WGS) entry which is preliminary data.</text>
</comment>
<keyword evidence="2" id="KW-1185">Reference proteome</keyword>
<organism evidence="1 2">
    <name type="scientific">Plakobranchus ocellatus</name>
    <dbReference type="NCBI Taxonomy" id="259542"/>
    <lineage>
        <taxon>Eukaryota</taxon>
        <taxon>Metazoa</taxon>
        <taxon>Spiralia</taxon>
        <taxon>Lophotrochozoa</taxon>
        <taxon>Mollusca</taxon>
        <taxon>Gastropoda</taxon>
        <taxon>Heterobranchia</taxon>
        <taxon>Euthyneura</taxon>
        <taxon>Panpulmonata</taxon>
        <taxon>Sacoglossa</taxon>
        <taxon>Placobranchoidea</taxon>
        <taxon>Plakobranchidae</taxon>
        <taxon>Plakobranchus</taxon>
    </lineage>
</organism>